<dbReference type="GO" id="GO:0022857">
    <property type="term" value="F:transmembrane transporter activity"/>
    <property type="evidence" value="ECO:0007669"/>
    <property type="project" value="TreeGrafter"/>
</dbReference>
<evidence type="ECO:0000313" key="10">
    <source>
        <dbReference type="EMBL" id="AMX00724.1"/>
    </source>
</evidence>
<feature type="transmembrane region" description="Helical" evidence="7">
    <location>
        <begin position="21"/>
        <end position="45"/>
    </location>
</feature>
<evidence type="ECO:0000256" key="1">
    <source>
        <dbReference type="ARBA" id="ARBA00004651"/>
    </source>
</evidence>
<evidence type="ECO:0000256" key="4">
    <source>
        <dbReference type="ARBA" id="ARBA00022989"/>
    </source>
</evidence>
<evidence type="ECO:0000256" key="2">
    <source>
        <dbReference type="ARBA" id="ARBA00022475"/>
    </source>
</evidence>
<dbReference type="GO" id="GO:0005886">
    <property type="term" value="C:plasma membrane"/>
    <property type="evidence" value="ECO:0007669"/>
    <property type="project" value="UniProtKB-SubCell"/>
</dbReference>
<dbReference type="AlphaFoldDB" id="A0A143HG77"/>
<dbReference type="STRING" id="241244.ATY39_15755"/>
<dbReference type="Pfam" id="PF02687">
    <property type="entry name" value="FtsX"/>
    <property type="match status" value="1"/>
</dbReference>
<evidence type="ECO:0000256" key="7">
    <source>
        <dbReference type="SAM" id="Phobius"/>
    </source>
</evidence>
<dbReference type="Pfam" id="PF12704">
    <property type="entry name" value="MacB_PCD"/>
    <property type="match status" value="1"/>
</dbReference>
<evidence type="ECO:0000313" key="11">
    <source>
        <dbReference type="Proteomes" id="UP000076021"/>
    </source>
</evidence>
<dbReference type="OrthoDB" id="9770099at2"/>
<feature type="transmembrane region" description="Helical" evidence="7">
    <location>
        <begin position="286"/>
        <end position="311"/>
    </location>
</feature>
<evidence type="ECO:0000256" key="6">
    <source>
        <dbReference type="ARBA" id="ARBA00038076"/>
    </source>
</evidence>
<sequence length="434" mass="48554">MLFKDQIDFVRQHVKKNRMRIFTTVLATTMGCAFLIVLASIAFGLQGTMKEEILSDSAVTKIEVYSNDEEKLDEKAIRNIPNVQAIVNKSNIQASAFPTVKFEKRSGNSEISFSNFEQAKKAKLKLSQGTYPSKKNEVIVGYNLGQNLFTKQELKEMEKEDDTTKEKKNKKGLQQSLLGKEITVAFQTEDDKKTKTRNYKVVGIGEKPVKEWLTDSTIQMDEAMKPIVLRDYNKVADQKLKEKEFYYVSHAVYATDLEAVKGILKKLKSMHLSVYSVTEQLDQLNVFFLALKIGLIFVGTIAVLIASIGIYNTMTMAVTERIREIGVMKAIGAGPRLVQRLFVMESAYIGVLGTVLAILISYIISFASNLFLPKILEAVMPESGIGELGIRFSTIPWELVLIASAISIGVAILSGWRPARKATKIDVIQALRQD</sequence>
<name>A0A143HG77_9BACL</name>
<keyword evidence="3 7" id="KW-0812">Transmembrane</keyword>
<dbReference type="RefSeq" id="WP_066791393.1">
    <property type="nucleotide sequence ID" value="NZ_CP014806.1"/>
</dbReference>
<evidence type="ECO:0000256" key="5">
    <source>
        <dbReference type="ARBA" id="ARBA00023136"/>
    </source>
</evidence>
<dbReference type="PROSITE" id="PS51257">
    <property type="entry name" value="PROKAR_LIPOPROTEIN"/>
    <property type="match status" value="1"/>
</dbReference>
<dbReference type="PANTHER" id="PTHR30572">
    <property type="entry name" value="MEMBRANE COMPONENT OF TRANSPORTER-RELATED"/>
    <property type="match status" value="1"/>
</dbReference>
<comment type="subcellular location">
    <subcellularLocation>
        <location evidence="1">Cell membrane</location>
        <topology evidence="1">Multi-pass membrane protein</topology>
    </subcellularLocation>
</comment>
<keyword evidence="2" id="KW-1003">Cell membrane</keyword>
<feature type="transmembrane region" description="Helical" evidence="7">
    <location>
        <begin position="392"/>
        <end position="416"/>
    </location>
</feature>
<keyword evidence="5 7" id="KW-0472">Membrane</keyword>
<accession>A0A143HG77</accession>
<feature type="domain" description="ABC3 transporter permease C-terminal" evidence="8">
    <location>
        <begin position="296"/>
        <end position="426"/>
    </location>
</feature>
<protein>
    <submittedName>
        <fullName evidence="10">Macrolide ABC transporter permease</fullName>
    </submittedName>
</protein>
<dbReference type="EMBL" id="CP014806">
    <property type="protein sequence ID" value="AMX00724.1"/>
    <property type="molecule type" value="Genomic_DNA"/>
</dbReference>
<feature type="domain" description="MacB-like periplasmic core" evidence="9">
    <location>
        <begin position="22"/>
        <end position="213"/>
    </location>
</feature>
<dbReference type="PANTHER" id="PTHR30572:SF4">
    <property type="entry name" value="ABC TRANSPORTER PERMEASE YTRF"/>
    <property type="match status" value="1"/>
</dbReference>
<comment type="similarity">
    <text evidence="6">Belongs to the ABC-4 integral membrane protein family.</text>
</comment>
<evidence type="ECO:0000259" key="9">
    <source>
        <dbReference type="Pfam" id="PF12704"/>
    </source>
</evidence>
<dbReference type="Proteomes" id="UP000076021">
    <property type="component" value="Chromosome"/>
</dbReference>
<dbReference type="KEGG" id="rst:ATY39_15755"/>
<reference evidence="10 11" key="1">
    <citation type="journal article" date="2016" name="Genome Announc.">
        <title>Whole-Genome Sequence of Rummeliibacillus stabekisii Strain PP9 Isolated from Antarctic Soil.</title>
        <authorList>
            <person name="da Mota F.F."/>
            <person name="Vollu R.E."/>
            <person name="Jurelevicius D."/>
            <person name="Seldin L."/>
        </authorList>
    </citation>
    <scope>NUCLEOTIDE SEQUENCE [LARGE SCALE GENOMIC DNA]</scope>
    <source>
        <strain evidence="10 11">PP9</strain>
    </source>
</reference>
<dbReference type="InterPro" id="IPR050250">
    <property type="entry name" value="Macrolide_Exporter_MacB"/>
</dbReference>
<dbReference type="InterPro" id="IPR003838">
    <property type="entry name" value="ABC3_permease_C"/>
</dbReference>
<dbReference type="InterPro" id="IPR025857">
    <property type="entry name" value="MacB_PCD"/>
</dbReference>
<feature type="transmembrane region" description="Helical" evidence="7">
    <location>
        <begin position="346"/>
        <end position="372"/>
    </location>
</feature>
<proteinExistence type="inferred from homology"/>
<keyword evidence="11" id="KW-1185">Reference proteome</keyword>
<evidence type="ECO:0000256" key="3">
    <source>
        <dbReference type="ARBA" id="ARBA00022692"/>
    </source>
</evidence>
<gene>
    <name evidence="10" type="ORF">ATY39_15755</name>
</gene>
<organism evidence="10 11">
    <name type="scientific">Rummeliibacillus stabekisii</name>
    <dbReference type="NCBI Taxonomy" id="241244"/>
    <lineage>
        <taxon>Bacteria</taxon>
        <taxon>Bacillati</taxon>
        <taxon>Bacillota</taxon>
        <taxon>Bacilli</taxon>
        <taxon>Bacillales</taxon>
        <taxon>Caryophanaceae</taxon>
        <taxon>Rummeliibacillus</taxon>
    </lineage>
</organism>
<evidence type="ECO:0000259" key="8">
    <source>
        <dbReference type="Pfam" id="PF02687"/>
    </source>
</evidence>
<keyword evidence="4 7" id="KW-1133">Transmembrane helix</keyword>
<reference evidence="11" key="2">
    <citation type="submission" date="2016-03" db="EMBL/GenBank/DDBJ databases">
        <authorList>
            <person name="Ploux O."/>
        </authorList>
    </citation>
    <scope>NUCLEOTIDE SEQUENCE [LARGE SCALE GENOMIC DNA]</scope>
    <source>
        <strain evidence="11">PP9</strain>
    </source>
</reference>